<feature type="transmembrane region" description="Helical" evidence="5">
    <location>
        <begin position="182"/>
        <end position="199"/>
    </location>
</feature>
<accession>A0A1M4V0Y4</accession>
<evidence type="ECO:0000256" key="5">
    <source>
        <dbReference type="SAM" id="Phobius"/>
    </source>
</evidence>
<dbReference type="OrthoDB" id="4391260at2"/>
<feature type="transmembrane region" description="Helical" evidence="5">
    <location>
        <begin position="63"/>
        <end position="81"/>
    </location>
</feature>
<name>A0A1M4V0Y4_9RHOB</name>
<dbReference type="GO" id="GO:0016874">
    <property type="term" value="F:ligase activity"/>
    <property type="evidence" value="ECO:0007669"/>
    <property type="project" value="UniProtKB-KW"/>
</dbReference>
<feature type="transmembrane region" description="Helical" evidence="5">
    <location>
        <begin position="229"/>
        <end position="246"/>
    </location>
</feature>
<evidence type="ECO:0000256" key="2">
    <source>
        <dbReference type="ARBA" id="ARBA00022692"/>
    </source>
</evidence>
<dbReference type="PANTHER" id="PTHR37422:SF13">
    <property type="entry name" value="LIPOPOLYSACCHARIDE BIOSYNTHESIS PROTEIN PA4999-RELATED"/>
    <property type="match status" value="1"/>
</dbReference>
<dbReference type="Proteomes" id="UP000325134">
    <property type="component" value="Unassembled WGS sequence"/>
</dbReference>
<feature type="transmembrane region" description="Helical" evidence="5">
    <location>
        <begin position="347"/>
        <end position="367"/>
    </location>
</feature>
<feature type="transmembrane region" description="Helical" evidence="5">
    <location>
        <begin position="156"/>
        <end position="175"/>
    </location>
</feature>
<keyword evidence="8" id="KW-1185">Reference proteome</keyword>
<feature type="transmembrane region" description="Helical" evidence="5">
    <location>
        <begin position="7"/>
        <end position="23"/>
    </location>
</feature>
<keyword evidence="2 5" id="KW-0812">Transmembrane</keyword>
<dbReference type="Pfam" id="PF04932">
    <property type="entry name" value="Wzy_C"/>
    <property type="match status" value="1"/>
</dbReference>
<sequence length="406" mass="44875">MLVSNRIIISTVFWLSVLLYSSIDLSRFGLSQLQSPLKAAFVVFFVILFAFALIPKGRLTSSFGTKALFVYFLVALISASWSSDISATLVSLTGFFGLLCATAFYEGKKFELDHIAGGFLVSSSLIIISSLILIPFSGLRLFDFLQGQWRFSGITFGAHSIARIGVFSIISALHLTRRGKIGIFWLIAVCSASLVVIYLSDSRQAYAGIFWVIFCIIYIFYSKSAVKKIVIIKLGLLALIALGLVMPNNLEEVFLIASRSGGLNEITTFTGRTYVWEAALDLINNQVFMGYGFGTGGFVLEGFYRSETSDWSTTSAHNMWLHASLDLGVVCATLFVIIIVWFSVRAWYYRSFFFMATTGFIVLIGVLERSLAGPLDYMIIIVVLSCSKSLVCQGSEVSSNTLQIRR</sequence>
<dbReference type="PANTHER" id="PTHR37422">
    <property type="entry name" value="TEICHURONIC ACID BIOSYNTHESIS PROTEIN TUAE"/>
    <property type="match status" value="1"/>
</dbReference>
<dbReference type="EMBL" id="FQVK01000005">
    <property type="protein sequence ID" value="SHE62589.1"/>
    <property type="molecule type" value="Genomic_DNA"/>
</dbReference>
<feature type="transmembrane region" description="Helical" evidence="5">
    <location>
        <begin position="35"/>
        <end position="54"/>
    </location>
</feature>
<comment type="subcellular location">
    <subcellularLocation>
        <location evidence="1">Membrane</location>
        <topology evidence="1">Multi-pass membrane protein</topology>
    </subcellularLocation>
</comment>
<feature type="domain" description="O-antigen ligase-related" evidence="6">
    <location>
        <begin position="189"/>
        <end position="336"/>
    </location>
</feature>
<keyword evidence="4 5" id="KW-0472">Membrane</keyword>
<organism evidence="7 8">
    <name type="scientific">Ruegeria intermedia</name>
    <dbReference type="NCBI Taxonomy" id="996115"/>
    <lineage>
        <taxon>Bacteria</taxon>
        <taxon>Pseudomonadati</taxon>
        <taxon>Pseudomonadota</taxon>
        <taxon>Alphaproteobacteria</taxon>
        <taxon>Rhodobacterales</taxon>
        <taxon>Roseobacteraceae</taxon>
        <taxon>Ruegeria</taxon>
    </lineage>
</organism>
<feature type="transmembrane region" description="Helical" evidence="5">
    <location>
        <begin position="87"/>
        <end position="105"/>
    </location>
</feature>
<evidence type="ECO:0000259" key="6">
    <source>
        <dbReference type="Pfam" id="PF04932"/>
    </source>
</evidence>
<evidence type="ECO:0000313" key="7">
    <source>
        <dbReference type="EMBL" id="SHE62589.1"/>
    </source>
</evidence>
<gene>
    <name evidence="7" type="ORF">SAMN05444279_10581</name>
</gene>
<evidence type="ECO:0000256" key="1">
    <source>
        <dbReference type="ARBA" id="ARBA00004141"/>
    </source>
</evidence>
<dbReference type="InterPro" id="IPR051533">
    <property type="entry name" value="WaaL-like"/>
</dbReference>
<evidence type="ECO:0000313" key="8">
    <source>
        <dbReference type="Proteomes" id="UP000325134"/>
    </source>
</evidence>
<dbReference type="GO" id="GO:0016020">
    <property type="term" value="C:membrane"/>
    <property type="evidence" value="ECO:0007669"/>
    <property type="project" value="UniProtKB-SubCell"/>
</dbReference>
<feature type="transmembrane region" description="Helical" evidence="5">
    <location>
        <begin position="205"/>
        <end position="222"/>
    </location>
</feature>
<feature type="transmembrane region" description="Helical" evidence="5">
    <location>
        <begin position="117"/>
        <end position="136"/>
    </location>
</feature>
<reference evidence="7 8" key="1">
    <citation type="submission" date="2016-11" db="EMBL/GenBank/DDBJ databases">
        <authorList>
            <person name="Varghese N."/>
            <person name="Submissions S."/>
        </authorList>
    </citation>
    <scope>NUCLEOTIDE SEQUENCE [LARGE SCALE GENOMIC DNA]</scope>
    <source>
        <strain evidence="7 8">DSM 29341</strain>
    </source>
</reference>
<keyword evidence="3 5" id="KW-1133">Transmembrane helix</keyword>
<dbReference type="AlphaFoldDB" id="A0A1M4V0Y4"/>
<proteinExistence type="predicted"/>
<dbReference type="InterPro" id="IPR007016">
    <property type="entry name" value="O-antigen_ligase-rel_domated"/>
</dbReference>
<keyword evidence="7" id="KW-0436">Ligase</keyword>
<evidence type="ECO:0000256" key="3">
    <source>
        <dbReference type="ARBA" id="ARBA00022989"/>
    </source>
</evidence>
<evidence type="ECO:0000256" key="4">
    <source>
        <dbReference type="ARBA" id="ARBA00023136"/>
    </source>
</evidence>
<feature type="transmembrane region" description="Helical" evidence="5">
    <location>
        <begin position="319"/>
        <end position="342"/>
    </location>
</feature>
<protein>
    <submittedName>
        <fullName evidence="7">O-antigen ligase</fullName>
    </submittedName>
</protein>